<dbReference type="InterPro" id="IPR008979">
    <property type="entry name" value="Galactose-bd-like_sf"/>
</dbReference>
<feature type="signal peptide" evidence="1">
    <location>
        <begin position="1"/>
        <end position="26"/>
    </location>
</feature>
<dbReference type="PROSITE" id="PS50022">
    <property type="entry name" value="FA58C_3"/>
    <property type="match status" value="1"/>
</dbReference>
<gene>
    <name evidence="3" type="ORF">QWI16_05780</name>
</gene>
<dbReference type="InterPro" id="IPR000421">
    <property type="entry name" value="FA58C"/>
</dbReference>
<feature type="chain" id="PRO_5046863730" evidence="1">
    <location>
        <begin position="27"/>
        <end position="539"/>
    </location>
</feature>
<protein>
    <submittedName>
        <fullName evidence="3">Discoidin domain-containing protein</fullName>
    </submittedName>
</protein>
<accession>A0ABT8TC47</accession>
<name>A0ABT8TC47_9GAMM</name>
<dbReference type="InterPro" id="IPR036179">
    <property type="entry name" value="Ig-like_dom_sf"/>
</dbReference>
<sequence>MNSHIKKTLLVLQCLAILLLSQLVNAQTSAFAGGQCVAINGMYVSLKRGQESLLGNFTKETQLLEFSKANGINYFILYDLEGMASDAQRQTQLANFISRAKNSYGIQEIAAALGAASSADEVAAYNDSHAYDERIDVLNLEYEFWNHTNRAQAFSDTLSMLAHFETVAASHNLQTEIYIGWINASEGAALADAVDRVLVHYYRQNDVNILQYGLDRLEYLASGNTSVKIAPIFSNEGPTNTGDPTAYFMGPWLETHSIDQPFKTWITEYQQLTDTWKQKLDVMGSTWFLYNYFADIPYPNTHHITDQPQPQQACLGDNVVLEIDSSAVNKDIGWFQNGQCLIDSANLQGSGTDTLQIANLGANHFGQYQARVVSYDSGNPSSHLSTSATITEDQSCSSVQNLALGKVASASSYIAAGYEPGRITDGDTTSSRWASAYSGDQWVQVDLGESVNISGLTLTWDPAYAIDYQILYSSDGSNWQLLVDVTDNQQLINNHTGLSQVARFVRILGTEKALPQWGFSLYELEVFASLASGACSPDL</sequence>
<evidence type="ECO:0000313" key="4">
    <source>
        <dbReference type="Proteomes" id="UP001168380"/>
    </source>
</evidence>
<dbReference type="EMBL" id="JAULRT010000035">
    <property type="protein sequence ID" value="MDO3381677.1"/>
    <property type="molecule type" value="Genomic_DNA"/>
</dbReference>
<dbReference type="Proteomes" id="UP001168380">
    <property type="component" value="Unassembled WGS sequence"/>
</dbReference>
<evidence type="ECO:0000259" key="2">
    <source>
        <dbReference type="PROSITE" id="PS50022"/>
    </source>
</evidence>
<dbReference type="SUPFAM" id="SSF49785">
    <property type="entry name" value="Galactose-binding domain-like"/>
    <property type="match status" value="1"/>
</dbReference>
<organism evidence="3 4">
    <name type="scientific">Gilvimarinus algae</name>
    <dbReference type="NCBI Taxonomy" id="3058037"/>
    <lineage>
        <taxon>Bacteria</taxon>
        <taxon>Pseudomonadati</taxon>
        <taxon>Pseudomonadota</taxon>
        <taxon>Gammaproteobacteria</taxon>
        <taxon>Cellvibrionales</taxon>
        <taxon>Cellvibrionaceae</taxon>
        <taxon>Gilvimarinus</taxon>
    </lineage>
</organism>
<proteinExistence type="predicted"/>
<dbReference type="Gene3D" id="2.60.120.260">
    <property type="entry name" value="Galactose-binding domain-like"/>
    <property type="match status" value="1"/>
</dbReference>
<reference evidence="3" key="1">
    <citation type="submission" date="2023-07" db="EMBL/GenBank/DDBJ databases">
        <title>Gilvimarinus algae sp. nov., isolated from the surface of Kelp.</title>
        <authorList>
            <person name="Sun Y.Y."/>
            <person name="Gong Y."/>
            <person name="Du Z.J."/>
        </authorList>
    </citation>
    <scope>NUCLEOTIDE SEQUENCE</scope>
    <source>
        <strain evidence="3">SDUM040014</strain>
    </source>
</reference>
<evidence type="ECO:0000313" key="3">
    <source>
        <dbReference type="EMBL" id="MDO3381677.1"/>
    </source>
</evidence>
<comment type="caution">
    <text evidence="3">The sequence shown here is derived from an EMBL/GenBank/DDBJ whole genome shotgun (WGS) entry which is preliminary data.</text>
</comment>
<dbReference type="Pfam" id="PF00754">
    <property type="entry name" value="F5_F8_type_C"/>
    <property type="match status" value="1"/>
</dbReference>
<evidence type="ECO:0000256" key="1">
    <source>
        <dbReference type="SAM" id="SignalP"/>
    </source>
</evidence>
<keyword evidence="1" id="KW-0732">Signal</keyword>
<dbReference type="InterPro" id="IPR013783">
    <property type="entry name" value="Ig-like_fold"/>
</dbReference>
<keyword evidence="4" id="KW-1185">Reference proteome</keyword>
<feature type="domain" description="F5/8 type C" evidence="2">
    <location>
        <begin position="396"/>
        <end position="529"/>
    </location>
</feature>
<dbReference type="Gene3D" id="2.60.40.10">
    <property type="entry name" value="Immunoglobulins"/>
    <property type="match status" value="1"/>
</dbReference>
<dbReference type="RefSeq" id="WP_302711817.1">
    <property type="nucleotide sequence ID" value="NZ_JAULRT010000035.1"/>
</dbReference>
<dbReference type="SUPFAM" id="SSF48726">
    <property type="entry name" value="Immunoglobulin"/>
    <property type="match status" value="1"/>
</dbReference>